<keyword evidence="1" id="KW-0732">Signal</keyword>
<comment type="caution">
    <text evidence="2">The sequence shown here is derived from an EMBL/GenBank/DDBJ whole genome shotgun (WGS) entry which is preliminary data.</text>
</comment>
<protein>
    <submittedName>
        <fullName evidence="2">DUF4864 domain-containing protein</fullName>
    </submittedName>
</protein>
<proteinExistence type="predicted"/>
<feature type="signal peptide" evidence="1">
    <location>
        <begin position="1"/>
        <end position="23"/>
    </location>
</feature>
<dbReference type="EMBL" id="JBHTNF010000001">
    <property type="protein sequence ID" value="MFD1326789.1"/>
    <property type="molecule type" value="Genomic_DNA"/>
</dbReference>
<dbReference type="RefSeq" id="WP_374840097.1">
    <property type="nucleotide sequence ID" value="NZ_JBHEEW010000013.1"/>
</dbReference>
<name>A0ABW3YTT7_MYCRA</name>
<dbReference type="Proteomes" id="UP001597173">
    <property type="component" value="Unassembled WGS sequence"/>
</dbReference>
<evidence type="ECO:0000256" key="1">
    <source>
        <dbReference type="SAM" id="SignalP"/>
    </source>
</evidence>
<feature type="chain" id="PRO_5045575881" evidence="1">
    <location>
        <begin position="24"/>
        <end position="140"/>
    </location>
</feature>
<dbReference type="Pfam" id="PF16156">
    <property type="entry name" value="DUF4864"/>
    <property type="match status" value="1"/>
</dbReference>
<gene>
    <name evidence="2" type="ORF">ACFQ33_02595</name>
</gene>
<evidence type="ECO:0000313" key="2">
    <source>
        <dbReference type="EMBL" id="MFD1326789.1"/>
    </source>
</evidence>
<accession>A0ABW3YTT7</accession>
<reference evidence="3" key="1">
    <citation type="journal article" date="2019" name="Int. J. Syst. Evol. Microbiol.">
        <title>The Global Catalogue of Microorganisms (GCM) 10K type strain sequencing project: providing services to taxonomists for standard genome sequencing and annotation.</title>
        <authorList>
            <consortium name="The Broad Institute Genomics Platform"/>
            <consortium name="The Broad Institute Genome Sequencing Center for Infectious Disease"/>
            <person name="Wu L."/>
            <person name="Ma J."/>
        </authorList>
    </citation>
    <scope>NUCLEOTIDE SEQUENCE [LARGE SCALE GENOMIC DNA]</scope>
    <source>
        <strain evidence="3">CCUG 55609</strain>
    </source>
</reference>
<evidence type="ECO:0000313" key="3">
    <source>
        <dbReference type="Proteomes" id="UP001597173"/>
    </source>
</evidence>
<sequence>MRSVPTAVAIFLLALPAAPAALAGEPVDSAQAVIERQIDAFLHDDATAAYSFASPTIREKFPDETSFFDMVKRGYGPVYRPGNFAFGRSKVSGGTVLQEVLITGSDGKDWTLIYQVVRQPDGSYKINGVHMQPAAPGSDI</sequence>
<keyword evidence="3" id="KW-1185">Reference proteome</keyword>
<organism evidence="2 3">
    <name type="scientific">Mycoplana ramosa</name>
    <name type="common">Mycoplana bullata</name>
    <dbReference type="NCBI Taxonomy" id="40837"/>
    <lineage>
        <taxon>Bacteria</taxon>
        <taxon>Pseudomonadati</taxon>
        <taxon>Pseudomonadota</taxon>
        <taxon>Alphaproteobacteria</taxon>
        <taxon>Hyphomicrobiales</taxon>
        <taxon>Rhizobiaceae</taxon>
        <taxon>Mycoplana</taxon>
    </lineage>
</organism>
<dbReference type="InterPro" id="IPR032347">
    <property type="entry name" value="DUF4864"/>
</dbReference>